<dbReference type="Pfam" id="PF02944">
    <property type="entry name" value="BESS"/>
    <property type="match status" value="1"/>
</dbReference>
<feature type="compositionally biased region" description="Polar residues" evidence="2">
    <location>
        <begin position="149"/>
        <end position="159"/>
    </location>
</feature>
<dbReference type="Proteomes" id="UP000801492">
    <property type="component" value="Unassembled WGS sequence"/>
</dbReference>
<keyword evidence="1" id="KW-0539">Nucleus</keyword>
<gene>
    <name evidence="5" type="ORF">ILUMI_20845</name>
</gene>
<name>A0A8K0G4G5_IGNLU</name>
<reference evidence="5" key="1">
    <citation type="submission" date="2019-08" db="EMBL/GenBank/DDBJ databases">
        <title>The genome of the North American firefly Photinus pyralis.</title>
        <authorList>
            <consortium name="Photinus pyralis genome working group"/>
            <person name="Fallon T.R."/>
            <person name="Sander Lower S.E."/>
            <person name="Weng J.-K."/>
        </authorList>
    </citation>
    <scope>NUCLEOTIDE SEQUENCE</scope>
    <source>
        <strain evidence="5">TRF0915ILg1</strain>
        <tissue evidence="5">Whole body</tissue>
    </source>
</reference>
<dbReference type="GO" id="GO:0005634">
    <property type="term" value="C:nucleus"/>
    <property type="evidence" value="ECO:0007669"/>
    <property type="project" value="UniProtKB-SubCell"/>
</dbReference>
<dbReference type="PANTHER" id="PTHR12243:SF60">
    <property type="entry name" value="SI:CH211-15D5.12-RELATED"/>
    <property type="match status" value="1"/>
</dbReference>
<organism evidence="5 6">
    <name type="scientific">Ignelater luminosus</name>
    <name type="common">Cucubano</name>
    <name type="synonym">Pyrophorus luminosus</name>
    <dbReference type="NCBI Taxonomy" id="2038154"/>
    <lineage>
        <taxon>Eukaryota</taxon>
        <taxon>Metazoa</taxon>
        <taxon>Ecdysozoa</taxon>
        <taxon>Arthropoda</taxon>
        <taxon>Hexapoda</taxon>
        <taxon>Insecta</taxon>
        <taxon>Pterygota</taxon>
        <taxon>Neoptera</taxon>
        <taxon>Endopterygota</taxon>
        <taxon>Coleoptera</taxon>
        <taxon>Polyphaga</taxon>
        <taxon>Elateriformia</taxon>
        <taxon>Elateroidea</taxon>
        <taxon>Elateridae</taxon>
        <taxon>Agrypninae</taxon>
        <taxon>Pyrophorini</taxon>
        <taxon>Ignelater</taxon>
    </lineage>
</organism>
<evidence type="ECO:0000259" key="3">
    <source>
        <dbReference type="PROSITE" id="PS51029"/>
    </source>
</evidence>
<evidence type="ECO:0000313" key="6">
    <source>
        <dbReference type="Proteomes" id="UP000801492"/>
    </source>
</evidence>
<dbReference type="InterPro" id="IPR006578">
    <property type="entry name" value="MADF-dom"/>
</dbReference>
<evidence type="ECO:0008006" key="7">
    <source>
        <dbReference type="Google" id="ProtNLM"/>
    </source>
</evidence>
<evidence type="ECO:0000256" key="1">
    <source>
        <dbReference type="PROSITE-ProRule" id="PRU00371"/>
    </source>
</evidence>
<dbReference type="GO" id="GO:0006357">
    <property type="term" value="P:regulation of transcription by RNA polymerase II"/>
    <property type="evidence" value="ECO:0007669"/>
    <property type="project" value="TreeGrafter"/>
</dbReference>
<dbReference type="Pfam" id="PF10545">
    <property type="entry name" value="MADF_DNA_bdg"/>
    <property type="match status" value="1"/>
</dbReference>
<dbReference type="PROSITE" id="PS51031">
    <property type="entry name" value="BESS"/>
    <property type="match status" value="1"/>
</dbReference>
<comment type="subcellular location">
    <subcellularLocation>
        <location evidence="1">Nucleus</location>
    </subcellularLocation>
</comment>
<evidence type="ECO:0000313" key="5">
    <source>
        <dbReference type="EMBL" id="KAF2885313.1"/>
    </source>
</evidence>
<dbReference type="OrthoDB" id="6147983at2759"/>
<dbReference type="SMART" id="SM00595">
    <property type="entry name" value="MADF"/>
    <property type="match status" value="1"/>
</dbReference>
<dbReference type="InterPro" id="IPR039353">
    <property type="entry name" value="TF_Adf1"/>
</dbReference>
<dbReference type="EMBL" id="VTPC01089970">
    <property type="protein sequence ID" value="KAF2885313.1"/>
    <property type="molecule type" value="Genomic_DNA"/>
</dbReference>
<dbReference type="GO" id="GO:0005667">
    <property type="term" value="C:transcription regulator complex"/>
    <property type="evidence" value="ECO:0007669"/>
    <property type="project" value="TreeGrafter"/>
</dbReference>
<feature type="region of interest" description="Disordered" evidence="2">
    <location>
        <begin position="140"/>
        <end position="160"/>
    </location>
</feature>
<evidence type="ECO:0000259" key="4">
    <source>
        <dbReference type="PROSITE" id="PS51031"/>
    </source>
</evidence>
<evidence type="ECO:0000256" key="2">
    <source>
        <dbReference type="SAM" id="MobiDB-lite"/>
    </source>
</evidence>
<dbReference type="PANTHER" id="PTHR12243">
    <property type="entry name" value="MADF DOMAIN TRANSCRIPTION FACTOR"/>
    <property type="match status" value="1"/>
</dbReference>
<dbReference type="InterPro" id="IPR004210">
    <property type="entry name" value="BESS_motif"/>
</dbReference>
<proteinExistence type="predicted"/>
<accession>A0A8K0G4G5</accession>
<comment type="caution">
    <text evidence="5">The sequence shown here is derived from an EMBL/GenBank/DDBJ whole genome shotgun (WGS) entry which is preliminary data.</text>
</comment>
<dbReference type="PROSITE" id="PS51029">
    <property type="entry name" value="MADF"/>
    <property type="match status" value="1"/>
</dbReference>
<dbReference type="AlphaFoldDB" id="A0A8K0G4G5"/>
<keyword evidence="6" id="KW-1185">Reference proteome</keyword>
<feature type="domain" description="BESS" evidence="4">
    <location>
        <begin position="186"/>
        <end position="225"/>
    </location>
</feature>
<dbReference type="GO" id="GO:0003677">
    <property type="term" value="F:DNA binding"/>
    <property type="evidence" value="ECO:0007669"/>
    <property type="project" value="InterPro"/>
</dbReference>
<feature type="domain" description="MADF" evidence="3">
    <location>
        <begin position="10"/>
        <end position="97"/>
    </location>
</feature>
<sequence>MGDDILQNVKFVKEVQKHECIWNYNVEGYGNREVTTKAWDIVSNECNEPADGCRERWRNIRTTFLRSLKRPSGKLGAKKNRPYYLTQYLQFLLPFIKAKHSSIDISSIIEKSEVEIKEYETPTIPVDPLLLETASSSFQSLSSPPPQLTNHEAVSTPSNLHHKKKIMESTVDPTRMDNKERRNDTEDANLLFLKSLLPDIRQMNDKQNRKFRVQVINLIDDILQETDSIPTSNFVSMESHNSFATTNCKSFNYTTSM</sequence>
<protein>
    <recommendedName>
        <fullName evidence="7">MADF domain-containing protein</fullName>
    </recommendedName>
</protein>